<dbReference type="NCBIfam" id="TIGR03519">
    <property type="entry name" value="T9SS_PorP_fam"/>
    <property type="match status" value="1"/>
</dbReference>
<dbReference type="InterPro" id="IPR019861">
    <property type="entry name" value="PorP/SprF_Bacteroidetes"/>
</dbReference>
<evidence type="ECO:0000313" key="2">
    <source>
        <dbReference type="Proteomes" id="UP000707206"/>
    </source>
</evidence>
<gene>
    <name evidence="1" type="ORF">FK220_006935</name>
</gene>
<organism evidence="1 2">
    <name type="scientific">Pelagihabitans pacificus</name>
    <dbReference type="NCBI Taxonomy" id="2696054"/>
    <lineage>
        <taxon>Bacteria</taxon>
        <taxon>Pseudomonadati</taxon>
        <taxon>Bacteroidota</taxon>
        <taxon>Flavobacteriia</taxon>
        <taxon>Flavobacteriales</taxon>
        <taxon>Flavobacteriaceae</taxon>
        <taxon>Pelagihabitans</taxon>
    </lineage>
</organism>
<name>A0A967AWV7_9FLAO</name>
<protein>
    <submittedName>
        <fullName evidence="1">Type IX secretion system membrane protein PorP/SprF</fullName>
    </submittedName>
</protein>
<reference evidence="1" key="1">
    <citation type="submission" date="2019-07" db="EMBL/GenBank/DDBJ databases">
        <authorList>
            <person name="De-Chao Zhang Q."/>
        </authorList>
    </citation>
    <scope>NUCLEOTIDE SEQUENCE</scope>
    <source>
        <strain evidence="1">TP-CH-4</strain>
    </source>
</reference>
<comment type="caution">
    <text evidence="1">The sequence shown here is derived from an EMBL/GenBank/DDBJ whole genome shotgun (WGS) entry which is preliminary data.</text>
</comment>
<sequence length="307" mass="34826">MKMSRIFKIVFLFTLLTTGMYGQQEPQYTLYNYNTMTVNPGYTGSRGHLALLSLYRSQWVGIEGSPKTITFGIDSPVGISDGVGLSIIQDQWGPASETYIDGNYAHQLILNRKGDKLALGLKAGARFFSVDWSKGIRRDQDDVQFNENVNGKLLPTIGAGIFYYTGKGYLGLSVPSFFPSEHYDRNIEVQSVERMHFYFIGGYVFDLNPDLKFKPSCFVKQVLGSPLSVDVSANFLVYETLNLGVNYRWDDSVSALFGFQISPRFNAGYAYDYSINELINYNSGTHEIFLRYQLITRENKLKSPRFF</sequence>
<dbReference type="Pfam" id="PF11751">
    <property type="entry name" value="PorP_SprF"/>
    <property type="match status" value="1"/>
</dbReference>
<reference evidence="1" key="2">
    <citation type="submission" date="2020-03" db="EMBL/GenBank/DDBJ databases">
        <title>Flavobacteriaceae bacterium strain TP-CH-4, a member of the family Flavobacteriaceae isolated from a deep-sea seamount.</title>
        <authorList>
            <person name="Zhang D.-C."/>
        </authorList>
    </citation>
    <scope>NUCLEOTIDE SEQUENCE</scope>
    <source>
        <strain evidence="1">TP-CH-4</strain>
    </source>
</reference>
<dbReference type="AlphaFoldDB" id="A0A967AWV7"/>
<evidence type="ECO:0000313" key="1">
    <source>
        <dbReference type="EMBL" id="NHF59067.1"/>
    </source>
</evidence>
<accession>A0A967AWV7</accession>
<dbReference type="Proteomes" id="UP000707206">
    <property type="component" value="Unassembled WGS sequence"/>
</dbReference>
<proteinExistence type="predicted"/>
<dbReference type="EMBL" id="VIKU02000001">
    <property type="protein sequence ID" value="NHF59067.1"/>
    <property type="molecule type" value="Genomic_DNA"/>
</dbReference>
<keyword evidence="2" id="KW-1185">Reference proteome</keyword>